<evidence type="ECO:0000313" key="1">
    <source>
        <dbReference type="EMBL" id="GIY91777.1"/>
    </source>
</evidence>
<name>A0AAV4X9F4_CAEEX</name>
<keyword evidence="2" id="KW-1185">Reference proteome</keyword>
<reference evidence="1 2" key="1">
    <citation type="submission" date="2021-06" db="EMBL/GenBank/DDBJ databases">
        <title>Caerostris extrusa draft genome.</title>
        <authorList>
            <person name="Kono N."/>
            <person name="Arakawa K."/>
        </authorList>
    </citation>
    <scope>NUCLEOTIDE SEQUENCE [LARGE SCALE GENOMIC DNA]</scope>
</reference>
<dbReference type="EMBL" id="BPLR01000053">
    <property type="protein sequence ID" value="GIY91777.1"/>
    <property type="molecule type" value="Genomic_DNA"/>
</dbReference>
<protein>
    <submittedName>
        <fullName evidence="1">Uncharacterized protein</fullName>
    </submittedName>
</protein>
<dbReference type="Proteomes" id="UP001054945">
    <property type="component" value="Unassembled WGS sequence"/>
</dbReference>
<sequence>HFFAFKTFPPKKFVFNVIPGKIEVSDNFSHLRDILFGSHLTGSDVVKEELGMGKSTKPVSECLCLFWEMKILINRTCSSRRRRSRDPLGCRERCGLSVNYLPV</sequence>
<accession>A0AAV4X9F4</accession>
<proteinExistence type="predicted"/>
<organism evidence="1 2">
    <name type="scientific">Caerostris extrusa</name>
    <name type="common">Bark spider</name>
    <name type="synonym">Caerostris bankana</name>
    <dbReference type="NCBI Taxonomy" id="172846"/>
    <lineage>
        <taxon>Eukaryota</taxon>
        <taxon>Metazoa</taxon>
        <taxon>Ecdysozoa</taxon>
        <taxon>Arthropoda</taxon>
        <taxon>Chelicerata</taxon>
        <taxon>Arachnida</taxon>
        <taxon>Araneae</taxon>
        <taxon>Araneomorphae</taxon>
        <taxon>Entelegynae</taxon>
        <taxon>Araneoidea</taxon>
        <taxon>Araneidae</taxon>
        <taxon>Caerostris</taxon>
    </lineage>
</organism>
<evidence type="ECO:0000313" key="2">
    <source>
        <dbReference type="Proteomes" id="UP001054945"/>
    </source>
</evidence>
<dbReference type="AlphaFoldDB" id="A0AAV4X9F4"/>
<feature type="non-terminal residue" evidence="1">
    <location>
        <position position="1"/>
    </location>
</feature>
<gene>
    <name evidence="1" type="ORF">CEXT_443411</name>
</gene>
<comment type="caution">
    <text evidence="1">The sequence shown here is derived from an EMBL/GenBank/DDBJ whole genome shotgun (WGS) entry which is preliminary data.</text>
</comment>